<dbReference type="SMART" id="SM00856">
    <property type="entry name" value="PMEI"/>
    <property type="match status" value="1"/>
</dbReference>
<comment type="subcellular location">
    <subcellularLocation>
        <location evidence="1">Secreted</location>
        <location evidence="1">Extracellular space</location>
    </subcellularLocation>
</comment>
<dbReference type="InterPro" id="IPR035513">
    <property type="entry name" value="Invertase/methylesterase_inhib"/>
</dbReference>
<dbReference type="PANTHER" id="PTHR31080:SF161">
    <property type="entry name" value="OS10G0508700 PROTEIN"/>
    <property type="match status" value="1"/>
</dbReference>
<gene>
    <name evidence="8" type="ORF">NE237_029112</name>
</gene>
<keyword evidence="3" id="KW-0732">Signal</keyword>
<keyword evidence="6" id="KW-0472">Membrane</keyword>
<reference evidence="8" key="1">
    <citation type="journal article" date="2023" name="Plant J.">
        <title>The genome of the king protea, Protea cynaroides.</title>
        <authorList>
            <person name="Chang J."/>
            <person name="Duong T.A."/>
            <person name="Schoeman C."/>
            <person name="Ma X."/>
            <person name="Roodt D."/>
            <person name="Barker N."/>
            <person name="Li Z."/>
            <person name="Van de Peer Y."/>
            <person name="Mizrachi E."/>
        </authorList>
    </citation>
    <scope>NUCLEOTIDE SEQUENCE</scope>
    <source>
        <tissue evidence="8">Young leaves</tissue>
    </source>
</reference>
<evidence type="ECO:0000256" key="2">
    <source>
        <dbReference type="ARBA" id="ARBA00022525"/>
    </source>
</evidence>
<keyword evidence="6" id="KW-0812">Transmembrane</keyword>
<dbReference type="CDD" id="cd15798">
    <property type="entry name" value="PMEI-like_3"/>
    <property type="match status" value="1"/>
</dbReference>
<dbReference type="Proteomes" id="UP001141806">
    <property type="component" value="Unassembled WGS sequence"/>
</dbReference>
<comment type="caution">
    <text evidence="8">The sequence shown here is derived from an EMBL/GenBank/DDBJ whole genome shotgun (WGS) entry which is preliminary data.</text>
</comment>
<accession>A0A9Q0JVS4</accession>
<feature type="transmembrane region" description="Helical" evidence="6">
    <location>
        <begin position="12"/>
        <end position="30"/>
    </location>
</feature>
<evidence type="ECO:0000256" key="6">
    <source>
        <dbReference type="SAM" id="Phobius"/>
    </source>
</evidence>
<dbReference type="NCBIfam" id="TIGR01614">
    <property type="entry name" value="PME_inhib"/>
    <property type="match status" value="1"/>
</dbReference>
<evidence type="ECO:0000259" key="7">
    <source>
        <dbReference type="SMART" id="SM00856"/>
    </source>
</evidence>
<name>A0A9Q0JVS4_9MAGN</name>
<evidence type="ECO:0000256" key="1">
    <source>
        <dbReference type="ARBA" id="ARBA00004239"/>
    </source>
</evidence>
<keyword evidence="4" id="KW-1015">Disulfide bond</keyword>
<feature type="domain" description="Pectinesterase inhibitor" evidence="7">
    <location>
        <begin position="42"/>
        <end position="199"/>
    </location>
</feature>
<dbReference type="OrthoDB" id="1430376at2759"/>
<evidence type="ECO:0000256" key="5">
    <source>
        <dbReference type="ARBA" id="ARBA00038471"/>
    </source>
</evidence>
<dbReference type="PANTHER" id="PTHR31080">
    <property type="entry name" value="PECTINESTERASE INHIBITOR-LIKE"/>
    <property type="match status" value="1"/>
</dbReference>
<dbReference type="InterPro" id="IPR051955">
    <property type="entry name" value="PME_Inhibitor"/>
</dbReference>
<dbReference type="SUPFAM" id="SSF101148">
    <property type="entry name" value="Plant invertase/pectin methylesterase inhibitor"/>
    <property type="match status" value="1"/>
</dbReference>
<evidence type="ECO:0000313" key="8">
    <source>
        <dbReference type="EMBL" id="KAJ4952280.1"/>
    </source>
</evidence>
<evidence type="ECO:0000256" key="4">
    <source>
        <dbReference type="ARBA" id="ARBA00023157"/>
    </source>
</evidence>
<dbReference type="EMBL" id="JAMYWD010000012">
    <property type="protein sequence ID" value="KAJ4952280.1"/>
    <property type="molecule type" value="Genomic_DNA"/>
</dbReference>
<dbReference type="AlphaFoldDB" id="A0A9Q0JVS4"/>
<evidence type="ECO:0000313" key="9">
    <source>
        <dbReference type="Proteomes" id="UP001141806"/>
    </source>
</evidence>
<dbReference type="FunFam" id="1.20.140.40:FF:000006">
    <property type="entry name" value="Pectinesterase inhibitor 3"/>
    <property type="match status" value="1"/>
</dbReference>
<protein>
    <recommendedName>
        <fullName evidence="7">Pectinesterase inhibitor domain-containing protein</fullName>
    </recommendedName>
</protein>
<organism evidence="8 9">
    <name type="scientific">Protea cynaroides</name>
    <dbReference type="NCBI Taxonomy" id="273540"/>
    <lineage>
        <taxon>Eukaryota</taxon>
        <taxon>Viridiplantae</taxon>
        <taxon>Streptophyta</taxon>
        <taxon>Embryophyta</taxon>
        <taxon>Tracheophyta</taxon>
        <taxon>Spermatophyta</taxon>
        <taxon>Magnoliopsida</taxon>
        <taxon>Proteales</taxon>
        <taxon>Proteaceae</taxon>
        <taxon>Protea</taxon>
    </lineage>
</organism>
<proteinExistence type="inferred from homology"/>
<keyword evidence="9" id="KW-1185">Reference proteome</keyword>
<keyword evidence="2" id="KW-0964">Secreted</keyword>
<dbReference type="Gene3D" id="1.20.140.40">
    <property type="entry name" value="Invertase/pectin methylesterase inhibitor family protein"/>
    <property type="match status" value="1"/>
</dbReference>
<comment type="similarity">
    <text evidence="5">Belongs to the PMEI family.</text>
</comment>
<keyword evidence="6" id="KW-1133">Transmembrane helix</keyword>
<sequence length="211" mass="22591">MESCEITKLFSIYALAALLILFTVISYMTMCSGASPDPPAEPEMEFIMTSCGLTLYPDLCIQSLSPYASTVVHMSPRRLAQVALAVSLSHARSTSDMVVSLSKENDMSPREAAAVADCIMTIGTSIDELQQSFGEMKNLGGPDFDLKLSNIQTWVSAALTNEDTCMDGFEGDAMNGNIKNTIRSGIVIVAQLTSNALALSTKLSSTQAKEP</sequence>
<dbReference type="Pfam" id="PF04043">
    <property type="entry name" value="PMEI"/>
    <property type="match status" value="1"/>
</dbReference>
<dbReference type="GO" id="GO:0005576">
    <property type="term" value="C:extracellular region"/>
    <property type="evidence" value="ECO:0007669"/>
    <property type="project" value="UniProtKB-SubCell"/>
</dbReference>
<evidence type="ECO:0000256" key="3">
    <source>
        <dbReference type="ARBA" id="ARBA00022729"/>
    </source>
</evidence>
<dbReference type="GO" id="GO:0004857">
    <property type="term" value="F:enzyme inhibitor activity"/>
    <property type="evidence" value="ECO:0007669"/>
    <property type="project" value="InterPro"/>
</dbReference>
<dbReference type="InterPro" id="IPR006501">
    <property type="entry name" value="Pectinesterase_inhib_dom"/>
</dbReference>